<comment type="similarity">
    <text evidence="1">Belongs to the AHA1 family.</text>
</comment>
<keyword evidence="4" id="KW-1185">Reference proteome</keyword>
<gene>
    <name evidence="3" type="ORF">E9229_001977</name>
</gene>
<feature type="domain" description="Activator of Hsp90 ATPase homologue 1/2-like C-terminal" evidence="2">
    <location>
        <begin position="7"/>
        <end position="71"/>
    </location>
</feature>
<evidence type="ECO:0000313" key="4">
    <source>
        <dbReference type="Proteomes" id="UP000523000"/>
    </source>
</evidence>
<evidence type="ECO:0000259" key="2">
    <source>
        <dbReference type="Pfam" id="PF08327"/>
    </source>
</evidence>
<dbReference type="RefSeq" id="WP_312855655.1">
    <property type="nucleotide sequence ID" value="NZ_BAABGK010000008.1"/>
</dbReference>
<comment type="caution">
    <text evidence="3">The sequence shown here is derived from an EMBL/GenBank/DDBJ whole genome shotgun (WGS) entry which is preliminary data.</text>
</comment>
<name>A0A839QP65_9MICC</name>
<dbReference type="Proteomes" id="UP000523000">
    <property type="component" value="Unassembled WGS sequence"/>
</dbReference>
<sequence>MNGSLDTGTVLEADPPRKLVMTMTTRWDEEATAEGETRIAYGIVQVGNSCQLTVIHDLLRDGVNGQLYGGWLETGERPGAPGSLRYT</sequence>
<dbReference type="SUPFAM" id="SSF55961">
    <property type="entry name" value="Bet v1-like"/>
    <property type="match status" value="1"/>
</dbReference>
<proteinExistence type="inferred from homology"/>
<dbReference type="InterPro" id="IPR023393">
    <property type="entry name" value="START-like_dom_sf"/>
</dbReference>
<dbReference type="EMBL" id="JACHVS010000001">
    <property type="protein sequence ID" value="MBB2995786.1"/>
    <property type="molecule type" value="Genomic_DNA"/>
</dbReference>
<evidence type="ECO:0000313" key="3">
    <source>
        <dbReference type="EMBL" id="MBB2995786.1"/>
    </source>
</evidence>
<dbReference type="InterPro" id="IPR013538">
    <property type="entry name" value="ASHA1/2-like_C"/>
</dbReference>
<dbReference type="Pfam" id="PF08327">
    <property type="entry name" value="AHSA1"/>
    <property type="match status" value="1"/>
</dbReference>
<evidence type="ECO:0000256" key="1">
    <source>
        <dbReference type="ARBA" id="ARBA00006817"/>
    </source>
</evidence>
<organism evidence="3 4">
    <name type="scientific">Paeniglutamicibacter cryotolerans</name>
    <dbReference type="NCBI Taxonomy" id="670079"/>
    <lineage>
        <taxon>Bacteria</taxon>
        <taxon>Bacillati</taxon>
        <taxon>Actinomycetota</taxon>
        <taxon>Actinomycetes</taxon>
        <taxon>Micrococcales</taxon>
        <taxon>Micrococcaceae</taxon>
        <taxon>Paeniglutamicibacter</taxon>
    </lineage>
</organism>
<accession>A0A839QP65</accession>
<protein>
    <submittedName>
        <fullName evidence="3">Uncharacterized protein YndB with AHSA1/START domain</fullName>
    </submittedName>
</protein>
<reference evidence="3 4" key="1">
    <citation type="submission" date="2020-08" db="EMBL/GenBank/DDBJ databases">
        <title>Sequencing the genomes of 1000 actinobacteria strains.</title>
        <authorList>
            <person name="Klenk H.-P."/>
        </authorList>
    </citation>
    <scope>NUCLEOTIDE SEQUENCE [LARGE SCALE GENOMIC DNA]</scope>
    <source>
        <strain evidence="3 4">DSM 22826</strain>
    </source>
</reference>
<dbReference type="AlphaFoldDB" id="A0A839QP65"/>
<dbReference type="Gene3D" id="3.30.530.20">
    <property type="match status" value="1"/>
</dbReference>